<comment type="caution">
    <text evidence="2">The sequence shown here is derived from an EMBL/GenBank/DDBJ whole genome shotgun (WGS) entry which is preliminary data.</text>
</comment>
<organism evidence="2 3">
    <name type="scientific">Aliarcobacter butzleri L348</name>
    <dbReference type="NCBI Taxonomy" id="1447256"/>
    <lineage>
        <taxon>Bacteria</taxon>
        <taxon>Pseudomonadati</taxon>
        <taxon>Campylobacterota</taxon>
        <taxon>Epsilonproteobacteria</taxon>
        <taxon>Campylobacterales</taxon>
        <taxon>Arcobacteraceae</taxon>
        <taxon>Aliarcobacter</taxon>
    </lineage>
</organism>
<evidence type="ECO:0000313" key="3">
    <source>
        <dbReference type="Proteomes" id="UP000035514"/>
    </source>
</evidence>
<evidence type="ECO:0000259" key="1">
    <source>
        <dbReference type="Pfam" id="PF13401"/>
    </source>
</evidence>
<proteinExistence type="predicted"/>
<dbReference type="InterPro" id="IPR027417">
    <property type="entry name" value="P-loop_NTPase"/>
</dbReference>
<dbReference type="GO" id="GO:0016887">
    <property type="term" value="F:ATP hydrolysis activity"/>
    <property type="evidence" value="ECO:0007669"/>
    <property type="project" value="InterPro"/>
</dbReference>
<reference evidence="2 3" key="1">
    <citation type="submission" date="2014-01" db="EMBL/GenBank/DDBJ databases">
        <title>Development of a Comparative Genomic Fingerprinting Assay for High Resolution Genotyping of Arcobacter butzleri.</title>
        <authorList>
            <person name="Webb A.L."/>
            <person name="Inglis G.D."/>
            <person name="Kruczkiewicz P."/>
            <person name="Selinger L.B."/>
            <person name="Taboada E.N."/>
        </authorList>
    </citation>
    <scope>NUCLEOTIDE SEQUENCE [LARGE SCALE GENOMIC DNA]</scope>
    <source>
        <strain evidence="2 3">L348</strain>
    </source>
</reference>
<sequence>MQHKFIQTTNYINCLEAMRELSKLPRDMEKMGLFYGNAGRGKTLIIEKIAIDEGAALVRTLGSWTPKQMMIDICEALELMDTGTTATLQHRIIDELTMSKRILIIDEVDTLFMNGKKQLLLMLRDIHDMAKTPIILTGMEQCDKMFKRDTHYYERFSRKVKMGDTTKHDIKQLCLNADIKIEDDLVEHFFIKYGNFRPVKVILNALEEYCENNDLQSASLSTFKTSGVEKINAK</sequence>
<dbReference type="SUPFAM" id="SSF52540">
    <property type="entry name" value="P-loop containing nucleoside triphosphate hydrolases"/>
    <property type="match status" value="1"/>
</dbReference>
<accession>A0A0G9KCF9</accession>
<protein>
    <recommendedName>
        <fullName evidence="1">ORC1/DEAH AAA+ ATPase domain-containing protein</fullName>
    </recommendedName>
</protein>
<dbReference type="InterPro" id="IPR049945">
    <property type="entry name" value="AAA_22"/>
</dbReference>
<dbReference type="EMBL" id="JAIQ01000050">
    <property type="protein sequence ID" value="KLE01918.1"/>
    <property type="molecule type" value="Genomic_DNA"/>
</dbReference>
<name>A0A0G9KCF9_9BACT</name>
<gene>
    <name evidence="2" type="ORF">AA20_02035</name>
</gene>
<evidence type="ECO:0000313" key="2">
    <source>
        <dbReference type="EMBL" id="KLE01918.1"/>
    </source>
</evidence>
<dbReference type="Gene3D" id="3.40.50.300">
    <property type="entry name" value="P-loop containing nucleotide triphosphate hydrolases"/>
    <property type="match status" value="1"/>
</dbReference>
<dbReference type="PATRIC" id="fig|1447256.3.peg.392"/>
<dbReference type="AlphaFoldDB" id="A0A0G9KCF9"/>
<dbReference type="RefSeq" id="WP_046996189.1">
    <property type="nucleotide sequence ID" value="NZ_JAIQ01000050.1"/>
</dbReference>
<dbReference type="Pfam" id="PF13401">
    <property type="entry name" value="AAA_22"/>
    <property type="match status" value="1"/>
</dbReference>
<dbReference type="Proteomes" id="UP000035514">
    <property type="component" value="Unassembled WGS sequence"/>
</dbReference>
<feature type="domain" description="ORC1/DEAH AAA+ ATPase" evidence="1">
    <location>
        <begin position="29"/>
        <end position="146"/>
    </location>
</feature>